<keyword evidence="1 3" id="KW-0863">Zinc-finger</keyword>
<name>A0A9D4IU34_DREPO</name>
<proteinExistence type="predicted"/>
<dbReference type="AlphaFoldDB" id="A0A9D4IU34"/>
<protein>
    <recommendedName>
        <fullName evidence="4">RING-type domain-containing protein</fullName>
    </recommendedName>
</protein>
<evidence type="ECO:0000256" key="1">
    <source>
        <dbReference type="ARBA" id="ARBA00022771"/>
    </source>
</evidence>
<sequence length="114" mass="12375">MNINLTILTVIRNNFIFNEFNLISSEGTAPATAGISHGYGSYVPSLIDTLCLICLDNHSDSVLYQCGHMCVCFPCGRNLMDRSAKCPVCRESVMDIIRANKDGDSKAAKVSVAI</sequence>
<comment type="caution">
    <text evidence="5">The sequence shown here is derived from an EMBL/GenBank/DDBJ whole genome shotgun (WGS) entry which is preliminary data.</text>
</comment>
<dbReference type="PROSITE" id="PS50089">
    <property type="entry name" value="ZF_RING_2"/>
    <property type="match status" value="1"/>
</dbReference>
<evidence type="ECO:0000256" key="3">
    <source>
        <dbReference type="PROSITE-ProRule" id="PRU00175"/>
    </source>
</evidence>
<dbReference type="SMART" id="SM00184">
    <property type="entry name" value="RING"/>
    <property type="match status" value="1"/>
</dbReference>
<dbReference type="Pfam" id="PF13920">
    <property type="entry name" value="zf-C3HC4_3"/>
    <property type="match status" value="1"/>
</dbReference>
<dbReference type="Gene3D" id="3.30.40.10">
    <property type="entry name" value="Zinc/RING finger domain, C3HC4 (zinc finger)"/>
    <property type="match status" value="1"/>
</dbReference>
<dbReference type="PANTHER" id="PTHR46519">
    <property type="entry name" value="RING/U-BOX SUPERFAMILY PROTEIN"/>
    <property type="match status" value="1"/>
</dbReference>
<evidence type="ECO:0000256" key="2">
    <source>
        <dbReference type="ARBA" id="ARBA00022833"/>
    </source>
</evidence>
<keyword evidence="6" id="KW-1185">Reference proteome</keyword>
<dbReference type="SUPFAM" id="SSF57850">
    <property type="entry name" value="RING/U-box"/>
    <property type="match status" value="1"/>
</dbReference>
<evidence type="ECO:0000313" key="5">
    <source>
        <dbReference type="EMBL" id="KAH3786755.1"/>
    </source>
</evidence>
<dbReference type="PANTHER" id="PTHR46519:SF2">
    <property type="entry name" value="RING_U-BOX SUPERFAMILY PROTEIN"/>
    <property type="match status" value="1"/>
</dbReference>
<dbReference type="InterPro" id="IPR001841">
    <property type="entry name" value="Znf_RING"/>
</dbReference>
<dbReference type="GO" id="GO:0008270">
    <property type="term" value="F:zinc ion binding"/>
    <property type="evidence" value="ECO:0007669"/>
    <property type="project" value="UniProtKB-KW"/>
</dbReference>
<organism evidence="5 6">
    <name type="scientific">Dreissena polymorpha</name>
    <name type="common">Zebra mussel</name>
    <name type="synonym">Mytilus polymorpha</name>
    <dbReference type="NCBI Taxonomy" id="45954"/>
    <lineage>
        <taxon>Eukaryota</taxon>
        <taxon>Metazoa</taxon>
        <taxon>Spiralia</taxon>
        <taxon>Lophotrochozoa</taxon>
        <taxon>Mollusca</taxon>
        <taxon>Bivalvia</taxon>
        <taxon>Autobranchia</taxon>
        <taxon>Heteroconchia</taxon>
        <taxon>Euheterodonta</taxon>
        <taxon>Imparidentia</taxon>
        <taxon>Neoheterodontei</taxon>
        <taxon>Myida</taxon>
        <taxon>Dreissenoidea</taxon>
        <taxon>Dreissenidae</taxon>
        <taxon>Dreissena</taxon>
    </lineage>
</organism>
<reference evidence="5" key="1">
    <citation type="journal article" date="2019" name="bioRxiv">
        <title>The Genome of the Zebra Mussel, Dreissena polymorpha: A Resource for Invasive Species Research.</title>
        <authorList>
            <person name="McCartney M.A."/>
            <person name="Auch B."/>
            <person name="Kono T."/>
            <person name="Mallez S."/>
            <person name="Zhang Y."/>
            <person name="Obille A."/>
            <person name="Becker A."/>
            <person name="Abrahante J.E."/>
            <person name="Garbe J."/>
            <person name="Badalamenti J.P."/>
            <person name="Herman A."/>
            <person name="Mangelson H."/>
            <person name="Liachko I."/>
            <person name="Sullivan S."/>
            <person name="Sone E.D."/>
            <person name="Koren S."/>
            <person name="Silverstein K.A.T."/>
            <person name="Beckman K.B."/>
            <person name="Gohl D.M."/>
        </authorList>
    </citation>
    <scope>NUCLEOTIDE SEQUENCE</scope>
    <source>
        <strain evidence="5">Duluth1</strain>
        <tissue evidence="5">Whole animal</tissue>
    </source>
</reference>
<feature type="domain" description="RING-type" evidence="4">
    <location>
        <begin position="51"/>
        <end position="90"/>
    </location>
</feature>
<evidence type="ECO:0000313" key="6">
    <source>
        <dbReference type="Proteomes" id="UP000828390"/>
    </source>
</evidence>
<keyword evidence="1 3" id="KW-0479">Metal-binding</keyword>
<dbReference type="InterPro" id="IPR013083">
    <property type="entry name" value="Znf_RING/FYVE/PHD"/>
</dbReference>
<keyword evidence="2" id="KW-0862">Zinc</keyword>
<evidence type="ECO:0000259" key="4">
    <source>
        <dbReference type="PROSITE" id="PS50089"/>
    </source>
</evidence>
<gene>
    <name evidence="5" type="ORF">DPMN_164864</name>
</gene>
<dbReference type="Proteomes" id="UP000828390">
    <property type="component" value="Unassembled WGS sequence"/>
</dbReference>
<reference evidence="5" key="2">
    <citation type="submission" date="2020-11" db="EMBL/GenBank/DDBJ databases">
        <authorList>
            <person name="McCartney M.A."/>
            <person name="Auch B."/>
            <person name="Kono T."/>
            <person name="Mallez S."/>
            <person name="Becker A."/>
            <person name="Gohl D.M."/>
            <person name="Silverstein K.A.T."/>
            <person name="Koren S."/>
            <person name="Bechman K.B."/>
            <person name="Herman A."/>
            <person name="Abrahante J.E."/>
            <person name="Garbe J."/>
        </authorList>
    </citation>
    <scope>NUCLEOTIDE SEQUENCE</scope>
    <source>
        <strain evidence="5">Duluth1</strain>
        <tissue evidence="5">Whole animal</tissue>
    </source>
</reference>
<dbReference type="EMBL" id="JAIWYP010000008">
    <property type="protein sequence ID" value="KAH3786755.1"/>
    <property type="molecule type" value="Genomic_DNA"/>
</dbReference>
<accession>A0A9D4IU34</accession>